<dbReference type="Proteomes" id="UP001196316">
    <property type="component" value="Unassembled WGS sequence"/>
</dbReference>
<feature type="compositionally biased region" description="Basic and acidic residues" evidence="1">
    <location>
        <begin position="1"/>
        <end position="24"/>
    </location>
</feature>
<dbReference type="RefSeq" id="WP_217327083.1">
    <property type="nucleotide sequence ID" value="NZ_JAHOEK010000049.1"/>
</dbReference>
<dbReference type="InterPro" id="IPR050077">
    <property type="entry name" value="LexA_repressor"/>
</dbReference>
<accession>A0AAW4NAT3</accession>
<evidence type="ECO:0000256" key="1">
    <source>
        <dbReference type="SAM" id="MobiDB-lite"/>
    </source>
</evidence>
<evidence type="ECO:0000313" key="3">
    <source>
        <dbReference type="EMBL" id="MBV3409354.1"/>
    </source>
</evidence>
<evidence type="ECO:0000259" key="2">
    <source>
        <dbReference type="Pfam" id="PF00717"/>
    </source>
</evidence>
<dbReference type="Pfam" id="PF00717">
    <property type="entry name" value="Peptidase_S24"/>
    <property type="match status" value="1"/>
</dbReference>
<dbReference type="CDD" id="cd06529">
    <property type="entry name" value="S24_LexA-like"/>
    <property type="match status" value="1"/>
</dbReference>
<dbReference type="PANTHER" id="PTHR33516">
    <property type="entry name" value="LEXA REPRESSOR"/>
    <property type="match status" value="1"/>
</dbReference>
<gene>
    <name evidence="3" type="ORF">KSW80_13250</name>
</gene>
<feature type="region of interest" description="Disordered" evidence="1">
    <location>
        <begin position="1"/>
        <end position="26"/>
    </location>
</feature>
<protein>
    <submittedName>
        <fullName evidence="3">LexA family transcriptional regulator</fullName>
    </submittedName>
</protein>
<comment type="caution">
    <text evidence="3">The sequence shown here is derived from an EMBL/GenBank/DDBJ whole genome shotgun (WGS) entry which is preliminary data.</text>
</comment>
<sequence length="209" mass="23628">MEEKNKIERRGGRREGAGRPHSDSKLYTFRAPGQMARFLDAQDNKTEFIKNCIVRQIHAQDANIRKMGEVYPVAQVKDIRLPYFDVGIVAGFPIPLDNDERSQDIELLKMLCPNPEASYLIKVDGNSMIDAGIYSGDVIIVDKSNRNPSPTEVAVCELNGDYTLKRFVKRGNEGWLVPANPNYPEIKVTEDDTFSIWGTVTYIIHKPRG</sequence>
<feature type="domain" description="Peptidase S24/S26A/S26B/S26C" evidence="2">
    <location>
        <begin position="88"/>
        <end position="200"/>
    </location>
</feature>
<name>A0AAW4NAT3_9BACT</name>
<reference evidence="3" key="1">
    <citation type="submission" date="2021-06" db="EMBL/GenBank/DDBJ databases">
        <title>Collection of gut derived symbiotic bacterial strains cultured from healthy donors.</title>
        <authorList>
            <person name="Lin H."/>
            <person name="Littmann E."/>
            <person name="Pamer E.G."/>
        </authorList>
    </citation>
    <scope>NUCLEOTIDE SEQUENCE</scope>
    <source>
        <strain evidence="3">MSK.21.60</strain>
    </source>
</reference>
<dbReference type="InterPro" id="IPR015927">
    <property type="entry name" value="Peptidase_S24_S26A/B/C"/>
</dbReference>
<dbReference type="PANTHER" id="PTHR33516:SF2">
    <property type="entry name" value="LEXA REPRESSOR-RELATED"/>
    <property type="match status" value="1"/>
</dbReference>
<organism evidence="3 4">
    <name type="scientific">Segatella copri</name>
    <dbReference type="NCBI Taxonomy" id="165179"/>
    <lineage>
        <taxon>Bacteria</taxon>
        <taxon>Pseudomonadati</taxon>
        <taxon>Bacteroidota</taxon>
        <taxon>Bacteroidia</taxon>
        <taxon>Bacteroidales</taxon>
        <taxon>Prevotellaceae</taxon>
        <taxon>Segatella</taxon>
    </lineage>
</organism>
<dbReference type="AlphaFoldDB" id="A0AAW4NAT3"/>
<dbReference type="InterPro" id="IPR039418">
    <property type="entry name" value="LexA-like"/>
</dbReference>
<proteinExistence type="predicted"/>
<dbReference type="EMBL" id="JAHOEP010000047">
    <property type="protein sequence ID" value="MBV3409354.1"/>
    <property type="molecule type" value="Genomic_DNA"/>
</dbReference>
<evidence type="ECO:0000313" key="4">
    <source>
        <dbReference type="Proteomes" id="UP001196316"/>
    </source>
</evidence>